<dbReference type="InterPro" id="IPR036737">
    <property type="entry name" value="OmpA-like_sf"/>
</dbReference>
<dbReference type="PROSITE" id="PS00018">
    <property type="entry name" value="EF_HAND_1"/>
    <property type="match status" value="1"/>
</dbReference>
<dbReference type="GO" id="GO:0015562">
    <property type="term" value="F:efflux transmembrane transporter activity"/>
    <property type="evidence" value="ECO:0007669"/>
    <property type="project" value="InterPro"/>
</dbReference>
<dbReference type="EC" id="3.2.1.6" evidence="9"/>
<dbReference type="PROSITE" id="PS51123">
    <property type="entry name" value="OMPA_2"/>
    <property type="match status" value="1"/>
</dbReference>
<name>A0A1W1CHT2_9ZZZZ</name>
<dbReference type="InterPro" id="IPR028974">
    <property type="entry name" value="TSP_type-3_rpt"/>
</dbReference>
<dbReference type="Pfam" id="PF02412">
    <property type="entry name" value="TSP_3"/>
    <property type="match status" value="2"/>
</dbReference>
<dbReference type="AlphaFoldDB" id="A0A1W1CHT2"/>
<keyword evidence="3" id="KW-1134">Transmembrane beta strand</keyword>
<dbReference type="GO" id="GO:0005509">
    <property type="term" value="F:calcium ion binding"/>
    <property type="evidence" value="ECO:0007669"/>
    <property type="project" value="InterPro"/>
</dbReference>
<keyword evidence="4" id="KW-0812">Transmembrane</keyword>
<evidence type="ECO:0000256" key="4">
    <source>
        <dbReference type="ARBA" id="ARBA00022692"/>
    </source>
</evidence>
<dbReference type="GO" id="GO:0009279">
    <property type="term" value="C:cell outer membrane"/>
    <property type="evidence" value="ECO:0007669"/>
    <property type="project" value="UniProtKB-SubCell"/>
</dbReference>
<keyword evidence="5" id="KW-0732">Signal</keyword>
<dbReference type="InterPro" id="IPR018247">
    <property type="entry name" value="EF_Hand_1_Ca_BS"/>
</dbReference>
<keyword evidence="9" id="KW-0378">Hydrolase</keyword>
<dbReference type="PANTHER" id="PTHR30026:SF22">
    <property type="entry name" value="OUTER MEMBRANE EFFLUX PROTEIN"/>
    <property type="match status" value="1"/>
</dbReference>
<dbReference type="CDD" id="cd07185">
    <property type="entry name" value="OmpA_C-like"/>
    <property type="match status" value="1"/>
</dbReference>
<keyword evidence="6" id="KW-0472">Membrane</keyword>
<reference evidence="9" key="1">
    <citation type="submission" date="2016-10" db="EMBL/GenBank/DDBJ databases">
        <authorList>
            <person name="de Groot N.N."/>
        </authorList>
    </citation>
    <scope>NUCLEOTIDE SEQUENCE</scope>
</reference>
<dbReference type="InterPro" id="IPR051906">
    <property type="entry name" value="TolC-like"/>
</dbReference>
<keyword evidence="2" id="KW-0813">Transport</keyword>
<proteinExistence type="predicted"/>
<evidence type="ECO:0000256" key="5">
    <source>
        <dbReference type="ARBA" id="ARBA00022729"/>
    </source>
</evidence>
<keyword evidence="7" id="KW-0998">Cell outer membrane</keyword>
<dbReference type="Gene3D" id="3.30.1330.60">
    <property type="entry name" value="OmpA-like domain"/>
    <property type="match status" value="1"/>
</dbReference>
<dbReference type="Gene3D" id="1.20.1600.10">
    <property type="entry name" value="Outer membrane efflux proteins (OEP)"/>
    <property type="match status" value="1"/>
</dbReference>
<evidence type="ECO:0000256" key="3">
    <source>
        <dbReference type="ARBA" id="ARBA00022452"/>
    </source>
</evidence>
<dbReference type="GO" id="GO:0007155">
    <property type="term" value="P:cell adhesion"/>
    <property type="evidence" value="ECO:0007669"/>
    <property type="project" value="InterPro"/>
</dbReference>
<keyword evidence="9" id="KW-0326">Glycosidase</keyword>
<evidence type="ECO:0000256" key="2">
    <source>
        <dbReference type="ARBA" id="ARBA00022448"/>
    </source>
</evidence>
<dbReference type="GO" id="GO:1990281">
    <property type="term" value="C:efflux pump complex"/>
    <property type="evidence" value="ECO:0007669"/>
    <property type="project" value="TreeGrafter"/>
</dbReference>
<evidence type="ECO:0000256" key="7">
    <source>
        <dbReference type="ARBA" id="ARBA00023237"/>
    </source>
</evidence>
<dbReference type="EMBL" id="FPHF01000086">
    <property type="protein sequence ID" value="SFV65356.1"/>
    <property type="molecule type" value="Genomic_DNA"/>
</dbReference>
<dbReference type="InterPro" id="IPR006665">
    <property type="entry name" value="OmpA-like"/>
</dbReference>
<organism evidence="9">
    <name type="scientific">hydrothermal vent metagenome</name>
    <dbReference type="NCBI Taxonomy" id="652676"/>
    <lineage>
        <taxon>unclassified sequences</taxon>
        <taxon>metagenomes</taxon>
        <taxon>ecological metagenomes</taxon>
    </lineage>
</organism>
<evidence type="ECO:0000259" key="8">
    <source>
        <dbReference type="PROSITE" id="PS51123"/>
    </source>
</evidence>
<gene>
    <name evidence="9" type="ORF">MNB_SM-4-858</name>
</gene>
<dbReference type="SUPFAM" id="SSF103647">
    <property type="entry name" value="TSP type-3 repeat"/>
    <property type="match status" value="1"/>
</dbReference>
<evidence type="ECO:0000256" key="1">
    <source>
        <dbReference type="ARBA" id="ARBA00004442"/>
    </source>
</evidence>
<dbReference type="GO" id="GO:0052861">
    <property type="term" value="F:endo-1,3(4)-beta-glucanase activity"/>
    <property type="evidence" value="ECO:0007669"/>
    <property type="project" value="UniProtKB-EC"/>
</dbReference>
<dbReference type="Pfam" id="PF02321">
    <property type="entry name" value="OEP"/>
    <property type="match status" value="2"/>
</dbReference>
<dbReference type="SUPFAM" id="SSF103088">
    <property type="entry name" value="OmpA-like"/>
    <property type="match status" value="1"/>
</dbReference>
<dbReference type="SUPFAM" id="SSF56954">
    <property type="entry name" value="Outer membrane efflux proteins (OEP)"/>
    <property type="match status" value="1"/>
</dbReference>
<comment type="subcellular location">
    <subcellularLocation>
        <location evidence="1">Cell outer membrane</location>
    </subcellularLocation>
</comment>
<protein>
    <submittedName>
        <fullName evidence="9">Beta-1,3(4)-glucanase</fullName>
        <ecNumber evidence="9">3.2.1.6</ecNumber>
    </submittedName>
</protein>
<dbReference type="InterPro" id="IPR003423">
    <property type="entry name" value="OMP_efflux"/>
</dbReference>
<feature type="domain" description="OmpA-like" evidence="8">
    <location>
        <begin position="480"/>
        <end position="601"/>
    </location>
</feature>
<dbReference type="Pfam" id="PF00691">
    <property type="entry name" value="OmpA"/>
    <property type="match status" value="1"/>
</dbReference>
<sequence length="602" mass="67808">MTQNLFDGFGTTHKVDYQEARILAAAYNYIEKSNDIAFQMTNAYLNVLRSYELLQTARENVQINEDIFNKVKDLFDAGLTTESEVKKIESALSLSRSNLTVQKNNALDTEYNFRRILGRMPEVSTMIKPEIDTPMPESLERAALYSINHNPSLLVSQYNIKGAQSLWKQHQKEYYPTVDLEIVQKYNDVETRNSFDNPDDRFQARIIMNYNIFRGGADKATVQKDISKINQEIEIKRDLKRQVIEGLDLSWSAYTMIGLQLKDLKEYSKFSEITLALYKEEYDLGRRSLLDLLSAQNDVINSRSQIITAEYEKLFAKYRILDAMGLLPLAVVGDTKEFTTRVNLYSQEDASEILDTVPITLDVDKDNIADNEDLCDNSLLEDNIMPYGCKKMSRDSDGDGVVDAKDVCPLTPKNARVSADGCALDSDFDGVKDYADECPETPLGDKVDIKGCSIAVMDSDSDGVENSIDECENSPIGYDVDTKGCMKFISITVNFEKASSIIPQDLELKIDAFAQYLKDNPNFDAKIIGHTSRSSISKAAYNLTLSKERAKKFVQELINRGIDADRLSSDGRGFFEPIAVNTTEAGKIANRTVEIELTRKGE</sequence>
<evidence type="ECO:0000313" key="9">
    <source>
        <dbReference type="EMBL" id="SFV65356.1"/>
    </source>
</evidence>
<dbReference type="GO" id="GO:0015288">
    <property type="term" value="F:porin activity"/>
    <property type="evidence" value="ECO:0007669"/>
    <property type="project" value="TreeGrafter"/>
</dbReference>
<dbReference type="PANTHER" id="PTHR30026">
    <property type="entry name" value="OUTER MEMBRANE PROTEIN TOLC"/>
    <property type="match status" value="1"/>
</dbReference>
<evidence type="ECO:0000256" key="6">
    <source>
        <dbReference type="ARBA" id="ARBA00023136"/>
    </source>
</evidence>
<accession>A0A1W1CHT2</accession>
<dbReference type="Gene3D" id="4.10.1080.10">
    <property type="entry name" value="TSP type-3 repeat"/>
    <property type="match status" value="1"/>
</dbReference>
<dbReference type="InterPro" id="IPR003367">
    <property type="entry name" value="Thrombospondin_3-like_rpt"/>
</dbReference>